<gene>
    <name evidence="3" type="ORF">BHC48_06075</name>
</gene>
<keyword evidence="2" id="KW-1133">Transmembrane helix</keyword>
<accession>A0A2N9XQJ1</accession>
<name>A0A2N9XQJ1_9NEIS</name>
<sequence>MNVLILTNHLADLCGSEIQVLELYNYFKNRNHNVKIYVNIMDYPIIKYFDKNDLLTDVEQINLEIIDLVWSQHCLFASLFQNRIYKELHIKLISVHLSPYEMLELCSVPYMKLLKCVFVANSLETKDKLISLGVNNDNILVSGNCAPSEYLNNLPKKKSLHNILVVSNHVPQEIMEAINILSEKYQISVIGGKKPVLVNPELINKYDMIITIGKTVQYGLLSGVPVYCYDHFGGPGFLNHENFEVARYHNFSGRGFDKKTAKQITIEIEKEFDLASKFFNEYSDKNHFLLENFMDKIINQKDKCLINQEVQQTLLPYIAMEQKISELYILIRKLGKQASYFSLEVETTTKELQTTTNTLKQKEKDIEIFSTELKIVTEKITLSEEKIINEKNEKQRLYKKYRKYRKFLKILSLILILFIFSTILLLGT</sequence>
<proteinExistence type="predicted"/>
<reference evidence="3 4" key="1">
    <citation type="journal article" date="2017" name="MBio">
        <title>Type VI secretion-mediated competition in the bee gut microbiome.</title>
        <authorList>
            <person name="Steele M.I."/>
            <person name="Kwong W.K."/>
            <person name="Powell J.E."/>
            <person name="Whiteley M."/>
            <person name="Moran N.A."/>
        </authorList>
    </citation>
    <scope>NUCLEOTIDE SEQUENCE [LARGE SCALE GENOMIC DNA]</scope>
    <source>
        <strain evidence="3 4">Occ4-2</strain>
    </source>
</reference>
<comment type="caution">
    <text evidence="3">The sequence shown here is derived from an EMBL/GenBank/DDBJ whole genome shotgun (WGS) entry which is preliminary data.</text>
</comment>
<evidence type="ECO:0008006" key="5">
    <source>
        <dbReference type="Google" id="ProtNLM"/>
    </source>
</evidence>
<dbReference type="Proteomes" id="UP000231484">
    <property type="component" value="Unassembled WGS sequence"/>
</dbReference>
<feature type="coiled-coil region" evidence="1">
    <location>
        <begin position="345"/>
        <end position="379"/>
    </location>
</feature>
<keyword evidence="2" id="KW-0812">Transmembrane</keyword>
<evidence type="ECO:0000256" key="1">
    <source>
        <dbReference type="SAM" id="Coils"/>
    </source>
</evidence>
<keyword evidence="2" id="KW-0472">Membrane</keyword>
<feature type="transmembrane region" description="Helical" evidence="2">
    <location>
        <begin position="407"/>
        <end position="427"/>
    </location>
</feature>
<protein>
    <recommendedName>
        <fullName evidence="5">Glycosyltransferase subfamily 4-like N-terminal domain-containing protein</fullName>
    </recommendedName>
</protein>
<organism evidence="3 4">
    <name type="scientific">Snodgrassella alvi</name>
    <dbReference type="NCBI Taxonomy" id="1196083"/>
    <lineage>
        <taxon>Bacteria</taxon>
        <taxon>Pseudomonadati</taxon>
        <taxon>Pseudomonadota</taxon>
        <taxon>Betaproteobacteria</taxon>
        <taxon>Neisseriales</taxon>
        <taxon>Neisseriaceae</taxon>
        <taxon>Snodgrassella</taxon>
    </lineage>
</organism>
<keyword evidence="1" id="KW-0175">Coiled coil</keyword>
<evidence type="ECO:0000313" key="4">
    <source>
        <dbReference type="Proteomes" id="UP000231484"/>
    </source>
</evidence>
<dbReference type="AlphaFoldDB" id="A0A2N9XQJ1"/>
<dbReference type="EMBL" id="MEIQ01000040">
    <property type="protein sequence ID" value="PIT50596.1"/>
    <property type="molecule type" value="Genomic_DNA"/>
</dbReference>
<dbReference type="SUPFAM" id="SSF53756">
    <property type="entry name" value="UDP-Glycosyltransferase/glycogen phosphorylase"/>
    <property type="match status" value="1"/>
</dbReference>
<evidence type="ECO:0000256" key="2">
    <source>
        <dbReference type="SAM" id="Phobius"/>
    </source>
</evidence>
<evidence type="ECO:0000313" key="3">
    <source>
        <dbReference type="EMBL" id="PIT50596.1"/>
    </source>
</evidence>